<feature type="signal peptide" evidence="5">
    <location>
        <begin position="1"/>
        <end position="35"/>
    </location>
</feature>
<keyword evidence="3" id="KW-0325">Glycoprotein</keyword>
<protein>
    <recommendedName>
        <fullName evidence="8">NHL repeat-containing protein</fullName>
    </recommendedName>
</protein>
<evidence type="ECO:0000256" key="5">
    <source>
        <dbReference type="SAM" id="SignalP"/>
    </source>
</evidence>
<evidence type="ECO:0000256" key="4">
    <source>
        <dbReference type="PROSITE-ProRule" id="PRU00504"/>
    </source>
</evidence>
<keyword evidence="2" id="KW-0677">Repeat</keyword>
<evidence type="ECO:0000256" key="2">
    <source>
        <dbReference type="ARBA" id="ARBA00022737"/>
    </source>
</evidence>
<dbReference type="InterPro" id="IPR001258">
    <property type="entry name" value="NHL_repeat"/>
</dbReference>
<comment type="caution">
    <text evidence="6">The sequence shown here is derived from an EMBL/GenBank/DDBJ whole genome shotgun (WGS) entry which is preliminary data.</text>
</comment>
<dbReference type="OrthoDB" id="9792285at2"/>
<organism evidence="6 7">
    <name type="scientific">Bradyrhizobium macuxiense</name>
    <dbReference type="NCBI Taxonomy" id="1755647"/>
    <lineage>
        <taxon>Bacteria</taxon>
        <taxon>Pseudomonadati</taxon>
        <taxon>Pseudomonadota</taxon>
        <taxon>Alphaproteobacteria</taxon>
        <taxon>Hyphomicrobiales</taxon>
        <taxon>Nitrobacteraceae</taxon>
        <taxon>Bradyrhizobium</taxon>
    </lineage>
</organism>
<dbReference type="SUPFAM" id="SSF63829">
    <property type="entry name" value="Calcium-dependent phosphotriesterase"/>
    <property type="match status" value="1"/>
</dbReference>
<feature type="repeat" description="NHL" evidence="4">
    <location>
        <begin position="330"/>
        <end position="373"/>
    </location>
</feature>
<sequence>MMPTLDRARFKLSGLIFSALIASLALLVPHAPAKAGDVPTFAVDPSWPKQLPNNWIIGQVGGITVDWQGHIWVIHRPRSLTEGEKAASLTPPRAKCCVPAPPVLEFDADGNLLRSWGGPGDGYQWVGREHGIEVDPRGFVWIGGNADDDSEILKFTLDGKYLGQIGKIAPRSNSNDTTQLGKPASIAIDKDDNELYVADGYGNRRVIVFDATTLAYKRHWGGYGNRPNDDKQPPYDPSAAPQHQFGNPVHCIKLANDGLVYVCDRSQDRIQVFKKDGTFVKEFFYEKKTLGDGAVFDLALWPDSKQTYLLNADGANNEIRVIQRDDGKVVGTFGHSGRNAGQLALLHVMAVDQKGNVYTGEVEGKRLQKFKLTSDALK</sequence>
<evidence type="ECO:0008006" key="8">
    <source>
        <dbReference type="Google" id="ProtNLM"/>
    </source>
</evidence>
<dbReference type="EMBL" id="LNCU01000003">
    <property type="protein sequence ID" value="KWV61186.1"/>
    <property type="molecule type" value="Genomic_DNA"/>
</dbReference>
<accession>A0A109K5T1</accession>
<evidence type="ECO:0000313" key="7">
    <source>
        <dbReference type="Proteomes" id="UP000057737"/>
    </source>
</evidence>
<gene>
    <name evidence="6" type="ORF">AS156_25525</name>
</gene>
<proteinExistence type="predicted"/>
<keyword evidence="1 5" id="KW-0732">Signal</keyword>
<keyword evidence="7" id="KW-1185">Reference proteome</keyword>
<dbReference type="Gene3D" id="2.120.10.30">
    <property type="entry name" value="TolB, C-terminal domain"/>
    <property type="match status" value="1"/>
</dbReference>
<dbReference type="Pfam" id="PF01436">
    <property type="entry name" value="NHL"/>
    <property type="match status" value="1"/>
</dbReference>
<dbReference type="PANTHER" id="PTHR10680">
    <property type="entry name" value="PEPTIDYL-GLYCINE ALPHA-AMIDATING MONOOXYGENASE"/>
    <property type="match status" value="1"/>
</dbReference>
<name>A0A109K5T1_9BRAD</name>
<evidence type="ECO:0000256" key="3">
    <source>
        <dbReference type="ARBA" id="ARBA00023180"/>
    </source>
</evidence>
<evidence type="ECO:0000313" key="6">
    <source>
        <dbReference type="EMBL" id="KWV61186.1"/>
    </source>
</evidence>
<dbReference type="AlphaFoldDB" id="A0A109K5T1"/>
<dbReference type="Proteomes" id="UP000057737">
    <property type="component" value="Unassembled WGS sequence"/>
</dbReference>
<feature type="chain" id="PRO_5007137520" description="NHL repeat-containing protein" evidence="5">
    <location>
        <begin position="36"/>
        <end position="378"/>
    </location>
</feature>
<dbReference type="InterPro" id="IPR011042">
    <property type="entry name" value="6-blade_b-propeller_TolB-like"/>
</dbReference>
<dbReference type="PROSITE" id="PS51125">
    <property type="entry name" value="NHL"/>
    <property type="match status" value="2"/>
</dbReference>
<reference evidence="6 7" key="1">
    <citation type="submission" date="2015-11" db="EMBL/GenBank/DDBJ databases">
        <title>Draft Genome Sequence of the Strain BR 10303 (Bradyrhizobium sp.) isolated from nodules of Centrolobium paraense.</title>
        <authorList>
            <person name="Zelli J.E."/>
            <person name="Simoes-Araujo J.L."/>
            <person name="Barauna A.C."/>
            <person name="Silva K."/>
        </authorList>
    </citation>
    <scope>NUCLEOTIDE SEQUENCE [LARGE SCALE GENOMIC DNA]</scope>
    <source>
        <strain evidence="6 7">BR 10303</strain>
    </source>
</reference>
<dbReference type="RefSeq" id="WP_066498514.1">
    <property type="nucleotide sequence ID" value="NZ_LNCU01000003.1"/>
</dbReference>
<evidence type="ECO:0000256" key="1">
    <source>
        <dbReference type="ARBA" id="ARBA00022729"/>
    </source>
</evidence>
<feature type="repeat" description="NHL" evidence="4">
    <location>
        <begin position="179"/>
        <end position="212"/>
    </location>
</feature>